<reference evidence="12 13" key="1">
    <citation type="journal article" date="2019" name="Sci. Rep.">
        <title>Comparative genomics of chytrid fungi reveal insights into the obligate biotrophic and pathogenic lifestyle of Synchytrium endobioticum.</title>
        <authorList>
            <person name="van de Vossenberg B.T.L.H."/>
            <person name="Warris S."/>
            <person name="Nguyen H.D.T."/>
            <person name="van Gent-Pelzer M.P.E."/>
            <person name="Joly D.L."/>
            <person name="van de Geest H.C."/>
            <person name="Bonants P.J.M."/>
            <person name="Smith D.S."/>
            <person name="Levesque C.A."/>
            <person name="van der Lee T.A.J."/>
        </authorList>
    </citation>
    <scope>NUCLEOTIDE SEQUENCE [LARGE SCALE GENOMIC DNA]</scope>
    <source>
        <strain evidence="12 13">LEV6574</strain>
    </source>
</reference>
<evidence type="ECO:0000256" key="8">
    <source>
        <dbReference type="ARBA" id="ARBA00043962"/>
    </source>
</evidence>
<dbReference type="Proteomes" id="UP000320475">
    <property type="component" value="Unassembled WGS sequence"/>
</dbReference>
<evidence type="ECO:0000313" key="13">
    <source>
        <dbReference type="Proteomes" id="UP000320475"/>
    </source>
</evidence>
<dbReference type="PANTHER" id="PTHR12147">
    <property type="entry name" value="METALLOPEPTIDASE M28 FAMILY MEMBER"/>
    <property type="match status" value="1"/>
</dbReference>
<keyword evidence="4 9" id="KW-0479">Metal-binding</keyword>
<dbReference type="GO" id="GO:0046872">
    <property type="term" value="F:metal ion binding"/>
    <property type="evidence" value="ECO:0007669"/>
    <property type="project" value="UniProtKB-KW"/>
</dbReference>
<organism evidence="12 13">
    <name type="scientific">Synchytrium endobioticum</name>
    <dbReference type="NCBI Taxonomy" id="286115"/>
    <lineage>
        <taxon>Eukaryota</taxon>
        <taxon>Fungi</taxon>
        <taxon>Fungi incertae sedis</taxon>
        <taxon>Chytridiomycota</taxon>
        <taxon>Chytridiomycota incertae sedis</taxon>
        <taxon>Chytridiomycetes</taxon>
        <taxon>Synchytriales</taxon>
        <taxon>Synchytriaceae</taxon>
        <taxon>Synchytrium</taxon>
    </lineage>
</organism>
<feature type="signal peptide" evidence="10">
    <location>
        <begin position="1"/>
        <end position="15"/>
    </location>
</feature>
<dbReference type="Gene3D" id="3.40.630.10">
    <property type="entry name" value="Zn peptidases"/>
    <property type="match status" value="1"/>
</dbReference>
<gene>
    <name evidence="12" type="ORF">SeLEV6574_g03613</name>
</gene>
<evidence type="ECO:0000256" key="6">
    <source>
        <dbReference type="ARBA" id="ARBA00022801"/>
    </source>
</evidence>
<evidence type="ECO:0000256" key="9">
    <source>
        <dbReference type="RuleBase" id="RU361240"/>
    </source>
</evidence>
<keyword evidence="6 9" id="KW-0378">Hydrolase</keyword>
<dbReference type="OrthoDB" id="2214at2759"/>
<proteinExistence type="inferred from homology"/>
<dbReference type="GO" id="GO:0004177">
    <property type="term" value="F:aminopeptidase activity"/>
    <property type="evidence" value="ECO:0007669"/>
    <property type="project" value="UniProtKB-KW"/>
</dbReference>
<evidence type="ECO:0000256" key="2">
    <source>
        <dbReference type="ARBA" id="ARBA00022438"/>
    </source>
</evidence>
<dbReference type="Pfam" id="PF04389">
    <property type="entry name" value="Peptidase_M28"/>
    <property type="match status" value="1"/>
</dbReference>
<name>A0A507D3L8_9FUNG</name>
<dbReference type="GO" id="GO:0008235">
    <property type="term" value="F:metalloexopeptidase activity"/>
    <property type="evidence" value="ECO:0007669"/>
    <property type="project" value="InterPro"/>
</dbReference>
<dbReference type="EC" id="3.4.-.-" evidence="9"/>
<protein>
    <recommendedName>
        <fullName evidence="9">Peptide hydrolase</fullName>
        <ecNumber evidence="9">3.4.-.-</ecNumber>
    </recommendedName>
</protein>
<keyword evidence="2" id="KW-0031">Aminopeptidase</keyword>
<comment type="similarity">
    <text evidence="8">Belongs to the peptidase M28 family. M28E subfamily.</text>
</comment>
<evidence type="ECO:0000313" key="12">
    <source>
        <dbReference type="EMBL" id="TPX45830.1"/>
    </source>
</evidence>
<dbReference type="SUPFAM" id="SSF53187">
    <property type="entry name" value="Zn-dependent exopeptidases"/>
    <property type="match status" value="1"/>
</dbReference>
<sequence length="384" mass="42665">MKFILVLLVFSTVLALPYGTNDNQIVLGSDEWSRRLISVAEGHEEWMSMDQIFDLYKEGIRFIDVTNEWHQLDALVAPSASAIPAKPAHEKLVRFLNSKIDVTGMKTFLTAFSGFHTRYFKSNAGTLSAAWLYHQCKTIVDEADSSKVNMSIREFEHSWKQPSIIVRIERANNAAANKKKDKYRQEIVVISAHQDSINAWNPLHGRAPGADDDGSGTTTIFETLRLLVRENFVPTKAIEFHFYSAEEGGLLGSQAVVAAYKKAGTAIMGVYHVDMTGYPAKKPSIGLSTDFVDGGMSGFVKMLVETYCDVPVVHTKCGYACSDHASWTKAGYRAAFTFEGPFDAHSPYIHTTKDDISTVSFTHMAQFVRVAIAFAVELSHSNKE</sequence>
<dbReference type="InterPro" id="IPR007484">
    <property type="entry name" value="Peptidase_M28"/>
</dbReference>
<evidence type="ECO:0000256" key="4">
    <source>
        <dbReference type="ARBA" id="ARBA00022723"/>
    </source>
</evidence>
<evidence type="ECO:0000256" key="3">
    <source>
        <dbReference type="ARBA" id="ARBA00022670"/>
    </source>
</evidence>
<dbReference type="GO" id="GO:0006508">
    <property type="term" value="P:proteolysis"/>
    <property type="evidence" value="ECO:0007669"/>
    <property type="project" value="UniProtKB-KW"/>
</dbReference>
<evidence type="ECO:0000256" key="7">
    <source>
        <dbReference type="ARBA" id="ARBA00022833"/>
    </source>
</evidence>
<comment type="cofactor">
    <cofactor evidence="1">
        <name>Zn(2+)</name>
        <dbReference type="ChEBI" id="CHEBI:29105"/>
    </cofactor>
</comment>
<dbReference type="InterPro" id="IPR045175">
    <property type="entry name" value="M28_fam"/>
</dbReference>
<dbReference type="EMBL" id="QEAM01000126">
    <property type="protein sequence ID" value="TPX45830.1"/>
    <property type="molecule type" value="Genomic_DNA"/>
</dbReference>
<keyword evidence="3 9" id="KW-0645">Protease</keyword>
<feature type="chain" id="PRO_5021509113" description="Peptide hydrolase" evidence="10">
    <location>
        <begin position="16"/>
        <end position="384"/>
    </location>
</feature>
<dbReference type="FunFam" id="3.40.630.10:FF:000042">
    <property type="entry name" value="Peptide hydrolase"/>
    <property type="match status" value="1"/>
</dbReference>
<evidence type="ECO:0000259" key="11">
    <source>
        <dbReference type="Pfam" id="PF04389"/>
    </source>
</evidence>
<keyword evidence="7 9" id="KW-0862">Zinc</keyword>
<keyword evidence="5 10" id="KW-0732">Signal</keyword>
<accession>A0A507D3L8</accession>
<dbReference type="AlphaFoldDB" id="A0A507D3L8"/>
<evidence type="ECO:0000256" key="1">
    <source>
        <dbReference type="ARBA" id="ARBA00001947"/>
    </source>
</evidence>
<feature type="domain" description="Peptidase M28" evidence="11">
    <location>
        <begin position="179"/>
        <end position="374"/>
    </location>
</feature>
<dbReference type="PANTHER" id="PTHR12147:SF56">
    <property type="entry name" value="AMINOPEPTIDASE YDR415C-RELATED"/>
    <property type="match status" value="1"/>
</dbReference>
<comment type="caution">
    <text evidence="12">The sequence shown here is derived from an EMBL/GenBank/DDBJ whole genome shotgun (WGS) entry which is preliminary data.</text>
</comment>
<evidence type="ECO:0000256" key="5">
    <source>
        <dbReference type="ARBA" id="ARBA00022729"/>
    </source>
</evidence>
<evidence type="ECO:0000256" key="10">
    <source>
        <dbReference type="SAM" id="SignalP"/>
    </source>
</evidence>